<reference evidence="1" key="1">
    <citation type="submission" date="2020-07" db="EMBL/GenBank/DDBJ databases">
        <authorList>
            <person name="Camacho E."/>
        </authorList>
    </citation>
    <scope>NUCLEOTIDE SEQUENCE</scope>
    <source>
        <strain evidence="1">MPO218</strain>
    </source>
</reference>
<evidence type="ECO:0000313" key="1">
    <source>
        <dbReference type="EMBL" id="QTH22516.1"/>
    </source>
</evidence>
<protein>
    <submittedName>
        <fullName evidence="1">Uncharacterized protein</fullName>
    </submittedName>
</protein>
<name>A0A975HEH6_9SPHN</name>
<dbReference type="RefSeq" id="WP_208633312.1">
    <property type="nucleotide sequence ID" value="NZ_CP059319.1"/>
</dbReference>
<dbReference type="Proteomes" id="UP000664914">
    <property type="component" value="Chromosome"/>
</dbReference>
<accession>A0A975HEH6</accession>
<reference evidence="1" key="2">
    <citation type="submission" date="2021-04" db="EMBL/GenBank/DDBJ databases">
        <title>Isolation and genomic analysis of the ibuprofen-degrading bacterium Sphingomonas strain MPO218.</title>
        <authorList>
            <person name="Aulestia M."/>
            <person name="Flores A."/>
            <person name="Mangas E.L."/>
            <person name="Perez-Pulido A.J."/>
            <person name="Santero E."/>
            <person name="Camacho E.M."/>
        </authorList>
    </citation>
    <scope>NUCLEOTIDE SEQUENCE</scope>
    <source>
        <strain evidence="1">MPO218</strain>
    </source>
</reference>
<sequence length="47" mass="4835">MIADGGILPIGARPQAVHLAIIPTPQTPAAVAPSAWARDQPYFLPGS</sequence>
<dbReference type="EMBL" id="CP059319">
    <property type="protein sequence ID" value="QTH22516.1"/>
    <property type="molecule type" value="Genomic_DNA"/>
</dbReference>
<dbReference type="AlphaFoldDB" id="A0A975HEH6"/>
<evidence type="ECO:0000313" key="2">
    <source>
        <dbReference type="Proteomes" id="UP000664914"/>
    </source>
</evidence>
<organism evidence="1 2">
    <name type="scientific">Rhizorhabdus wittichii</name>
    <dbReference type="NCBI Taxonomy" id="160791"/>
    <lineage>
        <taxon>Bacteria</taxon>
        <taxon>Pseudomonadati</taxon>
        <taxon>Pseudomonadota</taxon>
        <taxon>Alphaproteobacteria</taxon>
        <taxon>Sphingomonadales</taxon>
        <taxon>Sphingomonadaceae</taxon>
        <taxon>Rhizorhabdus</taxon>
    </lineage>
</organism>
<gene>
    <name evidence="1" type="ORF">HRJ34_03015</name>
</gene>
<proteinExistence type="predicted"/>